<dbReference type="AlphaFoldDB" id="A0A7R9LJW8"/>
<accession>A0A7R9LJW8</accession>
<dbReference type="EMBL" id="CAJPIZ010028412">
    <property type="protein sequence ID" value="CAG2119466.1"/>
    <property type="molecule type" value="Genomic_DNA"/>
</dbReference>
<keyword evidence="2" id="KW-1185">Reference proteome</keyword>
<dbReference type="Proteomes" id="UP000759131">
    <property type="component" value="Unassembled WGS sequence"/>
</dbReference>
<name>A0A7R9LJW8_9ACAR</name>
<proteinExistence type="predicted"/>
<feature type="non-terminal residue" evidence="1">
    <location>
        <position position="1"/>
    </location>
</feature>
<evidence type="ECO:0000313" key="1">
    <source>
        <dbReference type="EMBL" id="CAD7643049.1"/>
    </source>
</evidence>
<organism evidence="1">
    <name type="scientific">Medioppia subpectinata</name>
    <dbReference type="NCBI Taxonomy" id="1979941"/>
    <lineage>
        <taxon>Eukaryota</taxon>
        <taxon>Metazoa</taxon>
        <taxon>Ecdysozoa</taxon>
        <taxon>Arthropoda</taxon>
        <taxon>Chelicerata</taxon>
        <taxon>Arachnida</taxon>
        <taxon>Acari</taxon>
        <taxon>Acariformes</taxon>
        <taxon>Sarcoptiformes</taxon>
        <taxon>Oribatida</taxon>
        <taxon>Brachypylina</taxon>
        <taxon>Oppioidea</taxon>
        <taxon>Oppiidae</taxon>
        <taxon>Medioppia</taxon>
    </lineage>
</organism>
<sequence>DSNDKFVNSFDDLFEMRFSPEEVERDRQTDTSMDNLFKQLVQQPITTVGHYLIRLPQPIVADCLQFELVLENEKHRKFDECLAAECRVELCPAFVRDIHAITDWVTVSDDTYLIDSGFYNLEFPLQKVSVIRVSGFRYNSDKSLRYALHMKNLSIPADRHSIWWTSGSKLGNESNASLGDDMVCD</sequence>
<evidence type="ECO:0000313" key="2">
    <source>
        <dbReference type="Proteomes" id="UP000759131"/>
    </source>
</evidence>
<reference evidence="1" key="1">
    <citation type="submission" date="2020-11" db="EMBL/GenBank/DDBJ databases">
        <authorList>
            <person name="Tran Van P."/>
        </authorList>
    </citation>
    <scope>NUCLEOTIDE SEQUENCE</scope>
</reference>
<gene>
    <name evidence="1" type="ORF">OSB1V03_LOCUS19414</name>
</gene>
<protein>
    <submittedName>
        <fullName evidence="1">Uncharacterized protein</fullName>
    </submittedName>
</protein>
<dbReference type="EMBL" id="OC882987">
    <property type="protein sequence ID" value="CAD7643049.1"/>
    <property type="molecule type" value="Genomic_DNA"/>
</dbReference>